<dbReference type="AlphaFoldDB" id="A0A2T3FZM9"/>
<feature type="transmembrane region" description="Helical" evidence="1">
    <location>
        <begin position="249"/>
        <end position="266"/>
    </location>
</feature>
<feature type="transmembrane region" description="Helical" evidence="1">
    <location>
        <begin position="190"/>
        <end position="208"/>
    </location>
</feature>
<keyword evidence="3" id="KW-1185">Reference proteome</keyword>
<gene>
    <name evidence="2" type="ORF">C7U55_05605</name>
</gene>
<sequence>MKYKYTFLRNRLYYDEILVPYLERMSKEGWNLVSMNTFFKFEKTPQTYKYQVDYNPLTDEYLETLNYLGYEHVCCVQDMHIYRNLDLNAEDLSSDEDILCETKLKLFKLWMIIFCLFSAIFFYGVTKFLSWLYRYTWGSLLLNLDMYFTSLLLYACSFLCVLGALSLFVKRRALKKRTYSYQKLKYLDGIVQLVTIILAVFTILMFFVLKMNRLSTLLKIGGYLIITMTYVKIVNTRIPLIKDTAKKKIIIIMTVVIYVGIFNLYGEIDFSNLDKQEVTITLPKNKKIDVKDSNLLVDITTFNQKIGYDQEVDEPVYSYEGYYQCANAFISKNIFKELVVEHEREERMPSDEEINKITDEKGSWSSDEVKYDTYQNVLKKYKSNHSKYFDTVIEIGQYKLGIKEKNILVVYDEDIDYFYSHYLNLIKK</sequence>
<dbReference type="RefSeq" id="WP_106987731.1">
    <property type="nucleotide sequence ID" value="NZ_PYLP01000005.1"/>
</dbReference>
<dbReference type="GeneID" id="77470568"/>
<protein>
    <recommendedName>
        <fullName evidence="4">DUF2812 domain-containing protein</fullName>
    </recommendedName>
</protein>
<comment type="caution">
    <text evidence="2">The sequence shown here is derived from an EMBL/GenBank/DDBJ whole genome shotgun (WGS) entry which is preliminary data.</text>
</comment>
<reference evidence="3" key="1">
    <citation type="submission" date="2018-03" db="EMBL/GenBank/DDBJ databases">
        <title>Lachnoclostridium SNUG30370 gen.nov., sp.nov., isolated from human faeces.</title>
        <authorList>
            <person name="Seo B."/>
            <person name="Jeon K."/>
            <person name="Ko G."/>
        </authorList>
    </citation>
    <scope>NUCLEOTIDE SEQUENCE [LARGE SCALE GENOMIC DNA]</scope>
    <source>
        <strain evidence="3">SNUG30370</strain>
    </source>
</reference>
<evidence type="ECO:0008006" key="4">
    <source>
        <dbReference type="Google" id="ProtNLM"/>
    </source>
</evidence>
<evidence type="ECO:0000313" key="2">
    <source>
        <dbReference type="EMBL" id="PST40739.1"/>
    </source>
</evidence>
<organism evidence="2 3">
    <name type="scientific">Faecalibacillus faecis</name>
    <dbReference type="NCBI Taxonomy" id="1982628"/>
    <lineage>
        <taxon>Bacteria</taxon>
        <taxon>Bacillati</taxon>
        <taxon>Bacillota</taxon>
        <taxon>Erysipelotrichia</taxon>
        <taxon>Erysipelotrichales</taxon>
        <taxon>Coprobacillaceae</taxon>
        <taxon>Faecalibacillus</taxon>
    </lineage>
</organism>
<feature type="transmembrane region" description="Helical" evidence="1">
    <location>
        <begin position="146"/>
        <end position="169"/>
    </location>
</feature>
<proteinExistence type="predicted"/>
<dbReference type="Pfam" id="PF11193">
    <property type="entry name" value="DUF2812"/>
    <property type="match status" value="1"/>
</dbReference>
<keyword evidence="1" id="KW-1133">Transmembrane helix</keyword>
<evidence type="ECO:0000313" key="3">
    <source>
        <dbReference type="Proteomes" id="UP000241201"/>
    </source>
</evidence>
<dbReference type="Proteomes" id="UP000241201">
    <property type="component" value="Unassembled WGS sequence"/>
</dbReference>
<accession>A0A2T3FZM9</accession>
<keyword evidence="1" id="KW-0472">Membrane</keyword>
<dbReference type="InterPro" id="IPR021359">
    <property type="entry name" value="DUF2812"/>
</dbReference>
<dbReference type="EMBL" id="PYLP01000005">
    <property type="protein sequence ID" value="PST40739.1"/>
    <property type="molecule type" value="Genomic_DNA"/>
</dbReference>
<name>A0A2T3FZM9_9FIRM</name>
<feature type="transmembrane region" description="Helical" evidence="1">
    <location>
        <begin position="109"/>
        <end position="126"/>
    </location>
</feature>
<feature type="transmembrane region" description="Helical" evidence="1">
    <location>
        <begin position="220"/>
        <end position="237"/>
    </location>
</feature>
<keyword evidence="1" id="KW-0812">Transmembrane</keyword>
<evidence type="ECO:0000256" key="1">
    <source>
        <dbReference type="SAM" id="Phobius"/>
    </source>
</evidence>